<evidence type="ECO:0000256" key="2">
    <source>
        <dbReference type="PROSITE-ProRule" id="PRU00176"/>
    </source>
</evidence>
<evidence type="ECO:0000256" key="1">
    <source>
        <dbReference type="ARBA" id="ARBA00022884"/>
    </source>
</evidence>
<evidence type="ECO:0000313" key="5">
    <source>
        <dbReference type="EMBL" id="KAD2243185.1"/>
    </source>
</evidence>
<evidence type="ECO:0000256" key="3">
    <source>
        <dbReference type="SAM" id="MobiDB-lite"/>
    </source>
</evidence>
<feature type="domain" description="RRM" evidence="4">
    <location>
        <begin position="40"/>
        <end position="118"/>
    </location>
</feature>
<dbReference type="PROSITE" id="PS50102">
    <property type="entry name" value="RRM"/>
    <property type="match status" value="1"/>
</dbReference>
<comment type="caution">
    <text evidence="5">The sequence shown here is derived from an EMBL/GenBank/DDBJ whole genome shotgun (WGS) entry which is preliminary data.</text>
</comment>
<dbReference type="Gene3D" id="3.30.70.330">
    <property type="match status" value="1"/>
</dbReference>
<evidence type="ECO:0000259" key="4">
    <source>
        <dbReference type="PROSITE" id="PS50102"/>
    </source>
</evidence>
<keyword evidence="1 2" id="KW-0694">RNA-binding</keyword>
<dbReference type="PANTHER" id="PTHR48027">
    <property type="entry name" value="HETEROGENEOUS NUCLEAR RIBONUCLEOPROTEIN 87F-RELATED"/>
    <property type="match status" value="1"/>
</dbReference>
<proteinExistence type="predicted"/>
<dbReference type="EMBL" id="SZYD01000062">
    <property type="protein sequence ID" value="KAD2243185.1"/>
    <property type="molecule type" value="Genomic_DNA"/>
</dbReference>
<dbReference type="GO" id="GO:0003723">
    <property type="term" value="F:RNA binding"/>
    <property type="evidence" value="ECO:0007669"/>
    <property type="project" value="UniProtKB-UniRule"/>
</dbReference>
<dbReference type="InterPro" id="IPR012677">
    <property type="entry name" value="Nucleotide-bd_a/b_plait_sf"/>
</dbReference>
<dbReference type="Pfam" id="PF00076">
    <property type="entry name" value="RRM_1"/>
    <property type="match status" value="1"/>
</dbReference>
<protein>
    <recommendedName>
        <fullName evidence="4">RRM domain-containing protein</fullName>
    </recommendedName>
</protein>
<dbReference type="OrthoDB" id="439808at2759"/>
<accession>A0A5N6LK86</accession>
<dbReference type="CDD" id="cd21608">
    <property type="entry name" value="RRM2_NsCP33_like"/>
    <property type="match status" value="1"/>
</dbReference>
<dbReference type="SUPFAM" id="SSF54928">
    <property type="entry name" value="RNA-binding domain, RBD"/>
    <property type="match status" value="1"/>
</dbReference>
<organism evidence="5 6">
    <name type="scientific">Mikania micrantha</name>
    <name type="common">bitter vine</name>
    <dbReference type="NCBI Taxonomy" id="192012"/>
    <lineage>
        <taxon>Eukaryota</taxon>
        <taxon>Viridiplantae</taxon>
        <taxon>Streptophyta</taxon>
        <taxon>Embryophyta</taxon>
        <taxon>Tracheophyta</taxon>
        <taxon>Spermatophyta</taxon>
        <taxon>Magnoliopsida</taxon>
        <taxon>eudicotyledons</taxon>
        <taxon>Gunneridae</taxon>
        <taxon>Pentapetalae</taxon>
        <taxon>asterids</taxon>
        <taxon>campanulids</taxon>
        <taxon>Asterales</taxon>
        <taxon>Asteraceae</taxon>
        <taxon>Asteroideae</taxon>
        <taxon>Heliantheae alliance</taxon>
        <taxon>Eupatorieae</taxon>
        <taxon>Mikania</taxon>
    </lineage>
</organism>
<feature type="region of interest" description="Disordered" evidence="3">
    <location>
        <begin position="164"/>
        <end position="226"/>
    </location>
</feature>
<dbReference type="SMART" id="SM00360">
    <property type="entry name" value="RRM"/>
    <property type="match status" value="1"/>
</dbReference>
<feature type="compositionally biased region" description="Gly residues" evidence="3">
    <location>
        <begin position="173"/>
        <end position="193"/>
    </location>
</feature>
<dbReference type="InterPro" id="IPR052462">
    <property type="entry name" value="SLIRP/GR-RBP-like"/>
</dbReference>
<reference evidence="5 6" key="1">
    <citation type="submission" date="2019-05" db="EMBL/GenBank/DDBJ databases">
        <title>Mikania micrantha, genome provides insights into the molecular mechanism of rapid growth.</title>
        <authorList>
            <person name="Liu B."/>
        </authorList>
    </citation>
    <scope>NUCLEOTIDE SEQUENCE [LARGE SCALE GENOMIC DNA]</scope>
    <source>
        <strain evidence="5">NLD-2019</strain>
        <tissue evidence="5">Leaf</tissue>
    </source>
</reference>
<dbReference type="InterPro" id="IPR000504">
    <property type="entry name" value="RRM_dom"/>
</dbReference>
<dbReference type="InterPro" id="IPR048289">
    <property type="entry name" value="RRM2_NsCP33-like"/>
</dbReference>
<evidence type="ECO:0000313" key="6">
    <source>
        <dbReference type="Proteomes" id="UP000326396"/>
    </source>
</evidence>
<dbReference type="Proteomes" id="UP000326396">
    <property type="component" value="Unassembled WGS sequence"/>
</dbReference>
<keyword evidence="6" id="KW-1185">Reference proteome</keyword>
<gene>
    <name evidence="5" type="ORF">E3N88_41566</name>
</gene>
<sequence>MAFVSKVGSLLKQSGNMNVSTGLLSSNSPFFQAIRSMSSAKLFVGGLAYATDEMGLREAFQLYGEVIEARVITDRDSGRSRGFGFVSYTSADAANSALQDMDGKELHGRRIRVNFAQERPRPTFGGGGYGGGSYGGPGGYSGGGGSFGGSGGYSSGGSYRNSGGYGDSSSNQGGYGGSSQNAGGGGDLFGGSVSGDSPGGDMEDDVDSNLKDDLSGNEGSDDFKDDDYASNTSHKLSYLTLNLLKSLLHTLNMISFSMLKLICHVMIVDSGSAAARSGMVTMYNTKWLASRKSHIPTFGVEIVYSLKKRPGIIVSCVKESNAPVIGEYAITANVKCHITQLI</sequence>
<dbReference type="AlphaFoldDB" id="A0A5N6LK86"/>
<dbReference type="InterPro" id="IPR035979">
    <property type="entry name" value="RBD_domain_sf"/>
</dbReference>
<name>A0A5N6LK86_9ASTR</name>